<keyword evidence="3" id="KW-1185">Reference proteome</keyword>
<dbReference type="InterPro" id="IPR029045">
    <property type="entry name" value="ClpP/crotonase-like_dom_sf"/>
</dbReference>
<name>H6X4C5_9CAUD</name>
<dbReference type="RefSeq" id="YP_007007473.1">
    <property type="nucleotide sequence ID" value="NC_019526.1"/>
</dbReference>
<dbReference type="SUPFAM" id="SSF52096">
    <property type="entry name" value="ClpP/crotonase"/>
    <property type="match status" value="1"/>
</dbReference>
<dbReference type="InterPro" id="IPR023562">
    <property type="entry name" value="ClpP/TepA"/>
</dbReference>
<reference evidence="2 3" key="1">
    <citation type="journal article" date="2012" name="J. Virol.">
        <title>Genome of Klebsiella sp.-Infecting Bacteriophage vB_KleM_RaK2.</title>
        <authorList>
            <person name="Simoliunas E."/>
            <person name="Kaliniene L."/>
            <person name="Truncaite L."/>
            <person name="Klausa V."/>
            <person name="Zajanckauskaite A."/>
            <person name="Meskys R."/>
        </authorList>
    </citation>
    <scope>NUCLEOTIDE SEQUENCE [LARGE SCALE GENOMIC DNA]</scope>
</reference>
<proteinExistence type="inferred from homology"/>
<dbReference type="Gene3D" id="3.90.226.10">
    <property type="entry name" value="2-enoyl-CoA Hydratase, Chain A, domain 1"/>
    <property type="match status" value="1"/>
</dbReference>
<dbReference type="GeneID" id="14012906"/>
<dbReference type="PANTHER" id="PTHR10381">
    <property type="entry name" value="ATP-DEPENDENT CLP PROTEASE PROTEOLYTIC SUBUNIT"/>
    <property type="match status" value="1"/>
</dbReference>
<dbReference type="GO" id="GO:0006515">
    <property type="term" value="P:protein quality control for misfolded or incompletely synthesized proteins"/>
    <property type="evidence" value="ECO:0007669"/>
    <property type="project" value="TreeGrafter"/>
</dbReference>
<comment type="similarity">
    <text evidence="1">Belongs to the peptidase S14 family.</text>
</comment>
<dbReference type="EMBL" id="JQ513383">
    <property type="protein sequence ID" value="AFA44591.1"/>
    <property type="molecule type" value="Genomic_DNA"/>
</dbReference>
<dbReference type="GO" id="GO:0009368">
    <property type="term" value="C:endopeptidase Clp complex"/>
    <property type="evidence" value="ECO:0007669"/>
    <property type="project" value="TreeGrafter"/>
</dbReference>
<evidence type="ECO:0000256" key="1">
    <source>
        <dbReference type="ARBA" id="ARBA00007039"/>
    </source>
</evidence>
<dbReference type="PRINTS" id="PR00127">
    <property type="entry name" value="CLPPROTEASEP"/>
</dbReference>
<evidence type="ECO:0000313" key="3">
    <source>
        <dbReference type="Proteomes" id="UP000007524"/>
    </source>
</evidence>
<organism evidence="2 3">
    <name type="scientific">Klebsiella phage vB_KleM_RaK2</name>
    <dbReference type="NCBI Taxonomy" id="1147094"/>
    <lineage>
        <taxon>Viruses</taxon>
        <taxon>Duplodnaviria</taxon>
        <taxon>Heunggongvirae</taxon>
        <taxon>Uroviricota</taxon>
        <taxon>Caudoviricetes</taxon>
        <taxon>Alcyoneusvirus</taxon>
        <taxon>Alcyoneusvirus RaK2</taxon>
    </lineage>
</organism>
<protein>
    <submittedName>
        <fullName evidence="2">Putative peptidase</fullName>
    </submittedName>
</protein>
<dbReference type="PANTHER" id="PTHR10381:SF11">
    <property type="entry name" value="ATP-DEPENDENT CLP PROTEASE PROTEOLYTIC SUBUNIT, MITOCHONDRIAL"/>
    <property type="match status" value="1"/>
</dbReference>
<dbReference type="OrthoDB" id="21997at10239"/>
<dbReference type="GO" id="GO:0004252">
    <property type="term" value="F:serine-type endopeptidase activity"/>
    <property type="evidence" value="ECO:0007669"/>
    <property type="project" value="InterPro"/>
</dbReference>
<dbReference type="GO" id="GO:0051117">
    <property type="term" value="F:ATPase binding"/>
    <property type="evidence" value="ECO:0007669"/>
    <property type="project" value="TreeGrafter"/>
</dbReference>
<dbReference type="InterPro" id="IPR001907">
    <property type="entry name" value="ClpP"/>
</dbReference>
<dbReference type="GO" id="GO:0004176">
    <property type="term" value="F:ATP-dependent peptidase activity"/>
    <property type="evidence" value="ECO:0007669"/>
    <property type="project" value="InterPro"/>
</dbReference>
<sequence length="210" mass="23761">MKYSSLNLYNNPAVATHAITGTINDSSYKEFREFIKAVLENNQKISDEERIHKEKEEFNKIHNPEAKPEFFSPKTKVQRINLIVDSYGGQCSSMTSIVALMNSSPIPIDTYCFGAAMSAGFMIFIHGKNRYVGNAADLMMHSLSTGVYDHAPGIKSKAEHLLKINTVYQQMVANKTGLTMEWLKEHEEKDMHFLADDCIEYKIADAIIEE</sequence>
<accession>H6X4C5</accession>
<dbReference type="Proteomes" id="UP000007524">
    <property type="component" value="Segment"/>
</dbReference>
<gene>
    <name evidence="2" type="ORF">RaK2_00318</name>
</gene>
<dbReference type="Pfam" id="PF00574">
    <property type="entry name" value="CLP_protease"/>
    <property type="match status" value="1"/>
</dbReference>
<dbReference type="KEGG" id="vg:14012906"/>
<evidence type="ECO:0000313" key="2">
    <source>
        <dbReference type="EMBL" id="AFA44591.1"/>
    </source>
</evidence>